<protein>
    <submittedName>
        <fullName evidence="4">2TM domain-containing protein</fullName>
    </submittedName>
</protein>
<feature type="region of interest" description="Disordered" evidence="1">
    <location>
        <begin position="125"/>
        <end position="173"/>
    </location>
</feature>
<dbReference type="AlphaFoldDB" id="A0A1M5LCM2"/>
<keyword evidence="2" id="KW-0812">Transmembrane</keyword>
<dbReference type="Pfam" id="PF13239">
    <property type="entry name" value="2TM"/>
    <property type="match status" value="1"/>
</dbReference>
<evidence type="ECO:0000259" key="3">
    <source>
        <dbReference type="Pfam" id="PF13239"/>
    </source>
</evidence>
<name>A0A1M5LCM2_SALEC</name>
<accession>A0A1M5LCM2</accession>
<evidence type="ECO:0000256" key="1">
    <source>
        <dbReference type="SAM" id="MobiDB-lite"/>
    </source>
</evidence>
<dbReference type="Proteomes" id="UP000183945">
    <property type="component" value="Unassembled WGS sequence"/>
</dbReference>
<dbReference type="RefSeq" id="WP_317040913.1">
    <property type="nucleotide sequence ID" value="NZ_FQVT01000019.1"/>
</dbReference>
<keyword evidence="2" id="KW-1133">Transmembrane helix</keyword>
<feature type="transmembrane region" description="Helical" evidence="2">
    <location>
        <begin position="74"/>
        <end position="95"/>
    </location>
</feature>
<proteinExistence type="predicted"/>
<keyword evidence="2" id="KW-0472">Membrane</keyword>
<dbReference type="InterPro" id="IPR025698">
    <property type="entry name" value="2TM_dom"/>
</dbReference>
<evidence type="ECO:0000256" key="2">
    <source>
        <dbReference type="SAM" id="Phobius"/>
    </source>
</evidence>
<feature type="domain" description="2TM" evidence="3">
    <location>
        <begin position="29"/>
        <end position="114"/>
    </location>
</feature>
<dbReference type="STRING" id="1073325.SAMN05444483_11930"/>
<gene>
    <name evidence="4" type="ORF">SAMN05444483_11930</name>
</gene>
<organism evidence="4 5">
    <name type="scientific">Salegentibacter echinorum</name>
    <dbReference type="NCBI Taxonomy" id="1073325"/>
    <lineage>
        <taxon>Bacteria</taxon>
        <taxon>Pseudomonadati</taxon>
        <taxon>Bacteroidota</taxon>
        <taxon>Flavobacteriia</taxon>
        <taxon>Flavobacteriales</taxon>
        <taxon>Flavobacteriaceae</taxon>
        <taxon>Salegentibacter</taxon>
    </lineage>
</organism>
<sequence length="173" mass="20717">MHTKVLLIMFSKKKNKAKMDAEERELYENARKRTVQKKRLFQHFIIFLVGAVLLIVLNVVIGYKENFMPLGYNWFVWAILLWAFIFLIHLLNVFVTNKFMGKEWKDRQMSKLVEKQKKKIAEMRKQVEKDFPAEAPKKETKKETNFHPEIKPKDEEFRPKLGDSNKPDQPYNT</sequence>
<evidence type="ECO:0000313" key="4">
    <source>
        <dbReference type="EMBL" id="SHG62801.1"/>
    </source>
</evidence>
<evidence type="ECO:0000313" key="5">
    <source>
        <dbReference type="Proteomes" id="UP000183945"/>
    </source>
</evidence>
<dbReference type="EMBL" id="FQVT01000019">
    <property type="protein sequence ID" value="SHG62801.1"/>
    <property type="molecule type" value="Genomic_DNA"/>
</dbReference>
<feature type="transmembrane region" description="Helical" evidence="2">
    <location>
        <begin position="40"/>
        <end position="62"/>
    </location>
</feature>
<reference evidence="5" key="1">
    <citation type="submission" date="2016-11" db="EMBL/GenBank/DDBJ databases">
        <authorList>
            <person name="Varghese N."/>
            <person name="Submissions S."/>
        </authorList>
    </citation>
    <scope>NUCLEOTIDE SEQUENCE [LARGE SCALE GENOMIC DNA]</scope>
    <source>
        <strain evidence="5">DSM 24579</strain>
    </source>
</reference>
<keyword evidence="5" id="KW-1185">Reference proteome</keyword>
<feature type="compositionally biased region" description="Basic and acidic residues" evidence="1">
    <location>
        <begin position="125"/>
        <end position="166"/>
    </location>
</feature>